<evidence type="ECO:0000313" key="2">
    <source>
        <dbReference type="EMBL" id="TGO31408.1"/>
    </source>
</evidence>
<evidence type="ECO:0000256" key="1">
    <source>
        <dbReference type="SAM" id="SignalP"/>
    </source>
</evidence>
<feature type="signal peptide" evidence="1">
    <location>
        <begin position="1"/>
        <end position="21"/>
    </location>
</feature>
<reference evidence="2 3" key="1">
    <citation type="submission" date="2017-12" db="EMBL/GenBank/DDBJ databases">
        <title>Comparative genomics of Botrytis spp.</title>
        <authorList>
            <person name="Valero-Jimenez C.A."/>
            <person name="Tapia P."/>
            <person name="Veloso J."/>
            <person name="Silva-Moreno E."/>
            <person name="Staats M."/>
            <person name="Valdes J.H."/>
            <person name="Van Kan J.A.L."/>
        </authorList>
    </citation>
    <scope>NUCLEOTIDE SEQUENCE [LARGE SCALE GENOMIC DNA]</scope>
    <source>
        <strain evidence="2 3">Bh0001</strain>
    </source>
</reference>
<proteinExistence type="predicted"/>
<dbReference type="AlphaFoldDB" id="A0A4Z1G623"/>
<keyword evidence="1" id="KW-0732">Signal</keyword>
<dbReference type="EMBL" id="PQXK01000925">
    <property type="protein sequence ID" value="TGO31408.1"/>
    <property type="molecule type" value="Genomic_DNA"/>
</dbReference>
<dbReference type="Proteomes" id="UP000297814">
    <property type="component" value="Unassembled WGS sequence"/>
</dbReference>
<organism evidence="2 3">
    <name type="scientific">Botrytis hyacinthi</name>
    <dbReference type="NCBI Taxonomy" id="278943"/>
    <lineage>
        <taxon>Eukaryota</taxon>
        <taxon>Fungi</taxon>
        <taxon>Dikarya</taxon>
        <taxon>Ascomycota</taxon>
        <taxon>Pezizomycotina</taxon>
        <taxon>Leotiomycetes</taxon>
        <taxon>Helotiales</taxon>
        <taxon>Sclerotiniaceae</taxon>
        <taxon>Botrytis</taxon>
    </lineage>
</organism>
<evidence type="ECO:0000313" key="3">
    <source>
        <dbReference type="Proteomes" id="UP000297814"/>
    </source>
</evidence>
<protein>
    <recommendedName>
        <fullName evidence="4">CBM1 domain-containing protein</fullName>
    </recommendedName>
</protein>
<name>A0A4Z1G623_9HELO</name>
<keyword evidence="3" id="KW-1185">Reference proteome</keyword>
<accession>A0A4Z1G623</accession>
<sequence length="105" mass="11713">MHSSIVTAFVCLLAFGQSVRACTRSEDCCWGGSDGGVEGCAAQHSGWFWSYPCDRDSYKADFCENNGVSHYLMPTVALLALRRGDLAHRLLPVETYRKLGIIYRF</sequence>
<gene>
    <name evidence="2" type="ORF">BHYA_0930g00010</name>
</gene>
<comment type="caution">
    <text evidence="2">The sequence shown here is derived from an EMBL/GenBank/DDBJ whole genome shotgun (WGS) entry which is preliminary data.</text>
</comment>
<feature type="chain" id="PRO_5021375778" description="CBM1 domain-containing protein" evidence="1">
    <location>
        <begin position="22"/>
        <end position="105"/>
    </location>
</feature>
<evidence type="ECO:0008006" key="4">
    <source>
        <dbReference type="Google" id="ProtNLM"/>
    </source>
</evidence>